<evidence type="ECO:0000259" key="14">
    <source>
        <dbReference type="Pfam" id="PF08441"/>
    </source>
</evidence>
<keyword evidence="6 13" id="KW-0130">Cell adhesion</keyword>
<dbReference type="GO" id="GO:0005178">
    <property type="term" value="F:integrin binding"/>
    <property type="evidence" value="ECO:0007669"/>
    <property type="project" value="TreeGrafter"/>
</dbReference>
<protein>
    <recommendedName>
        <fullName evidence="19">Integrin alpha-2 domain-containing protein</fullName>
    </recommendedName>
</protein>
<evidence type="ECO:0000256" key="13">
    <source>
        <dbReference type="RuleBase" id="RU003762"/>
    </source>
</evidence>
<dbReference type="SUPFAM" id="SSF69318">
    <property type="entry name" value="Integrin alpha N-terminal domain"/>
    <property type="match status" value="1"/>
</dbReference>
<dbReference type="GO" id="GO:0008305">
    <property type="term" value="C:integrin complex"/>
    <property type="evidence" value="ECO:0007669"/>
    <property type="project" value="InterPro"/>
</dbReference>
<dbReference type="GO" id="GO:0033627">
    <property type="term" value="P:cell adhesion mediated by integrin"/>
    <property type="evidence" value="ECO:0007669"/>
    <property type="project" value="TreeGrafter"/>
</dbReference>
<dbReference type="InterPro" id="IPR013517">
    <property type="entry name" value="FG-GAP"/>
</dbReference>
<dbReference type="GeneTree" id="ENSGT00940000157746"/>
<evidence type="ECO:0000259" key="16">
    <source>
        <dbReference type="Pfam" id="PF20806"/>
    </source>
</evidence>
<dbReference type="Gene3D" id="2.130.10.130">
    <property type="entry name" value="Integrin alpha, N-terminal"/>
    <property type="match status" value="1"/>
</dbReference>
<evidence type="ECO:0008006" key="19">
    <source>
        <dbReference type="Google" id="ProtNLM"/>
    </source>
</evidence>
<gene>
    <name evidence="17" type="primary">itga3b</name>
</gene>
<name>A0AAZ3R1V2_ONCTS</name>
<dbReference type="Gene3D" id="2.60.40.1510">
    <property type="entry name" value="ntegrin, alpha v. Chain A, domain 3"/>
    <property type="match status" value="1"/>
</dbReference>
<evidence type="ECO:0000256" key="5">
    <source>
        <dbReference type="ARBA" id="ARBA00022737"/>
    </source>
</evidence>
<dbReference type="InterPro" id="IPR000413">
    <property type="entry name" value="Integrin_alpha"/>
</dbReference>
<dbReference type="Proteomes" id="UP000694402">
    <property type="component" value="Unassembled WGS sequence"/>
</dbReference>
<evidence type="ECO:0000256" key="7">
    <source>
        <dbReference type="ARBA" id="ARBA00022989"/>
    </source>
</evidence>
<feature type="repeat" description="FG-GAP" evidence="12">
    <location>
        <begin position="287"/>
        <end position="348"/>
    </location>
</feature>
<dbReference type="PROSITE" id="PS51470">
    <property type="entry name" value="FG_GAP"/>
    <property type="match status" value="4"/>
</dbReference>
<dbReference type="InterPro" id="IPR028994">
    <property type="entry name" value="Integrin_alpha_N"/>
</dbReference>
<feature type="domain" description="Integrin alpha first immunoglubulin-like" evidence="14">
    <location>
        <begin position="455"/>
        <end position="609"/>
    </location>
</feature>
<proteinExistence type="inferred from homology"/>
<dbReference type="GO" id="GO:0098609">
    <property type="term" value="P:cell-cell adhesion"/>
    <property type="evidence" value="ECO:0007669"/>
    <property type="project" value="TreeGrafter"/>
</dbReference>
<dbReference type="SUPFAM" id="SSF69179">
    <property type="entry name" value="Integrin domains"/>
    <property type="match status" value="3"/>
</dbReference>
<dbReference type="Gene3D" id="2.60.40.1530">
    <property type="entry name" value="ntegrin, alpha v. Chain A, domain 4"/>
    <property type="match status" value="1"/>
</dbReference>
<dbReference type="InterPro" id="IPR013519">
    <property type="entry name" value="Int_alpha_beta-p"/>
</dbReference>
<dbReference type="Gene3D" id="2.60.40.1460">
    <property type="entry name" value="Integrin domains. Chain A, domain 2"/>
    <property type="match status" value="1"/>
</dbReference>
<evidence type="ECO:0000256" key="2">
    <source>
        <dbReference type="ARBA" id="ARBA00008054"/>
    </source>
</evidence>
<dbReference type="SMART" id="SM00191">
    <property type="entry name" value="Int_alpha"/>
    <property type="match status" value="5"/>
</dbReference>
<feature type="signal peptide" evidence="13">
    <location>
        <begin position="1"/>
        <end position="22"/>
    </location>
</feature>
<dbReference type="PANTHER" id="PTHR23220:SF89">
    <property type="entry name" value="INTEGRIN ALPHA-3"/>
    <property type="match status" value="1"/>
</dbReference>
<dbReference type="Gene3D" id="1.20.5.930">
    <property type="entry name" value="Bicelle-embedded integrin alpha(iib) transmembrane segment"/>
    <property type="match status" value="1"/>
</dbReference>
<sequence>MAPSLYLHGALAVFCVTLTCNGFNIDSRFPVIKEGKTKGSFFGFAVALHKQTEGSTKYLLLSGAPKEKALALRNVNETGAIYSCPVTTELNDCERMDLVSSTDSSEMVEGMWLGVTVASQRDLPGGRVLACGHRYVKVVRGGAEEQLRMVGKCYVRGNDLTFDPNDEWQDHSYEVCNPNFDMELEGLCNMGISGGMTDTDVYIGSVGSYVWQGNVHVTWRDPDPGNAWDSSDKDFGQLNRRYGYMGYSVNEDKKLLSQDYFTVVTGSPRDESKGSVMLAKKGNTALVTKFIIPGEQVGSYFGNSLAVTDLNNDNWNDLIVGAPFYFDRQKEEGGAVYVFMNENGSFQKTPSMVLKGPTASGFGFAVAAIGDVNQDGFQDFAVGAPFHETGNVYIWMGSKKGISEEPSQVIEGKSVGSGGFQTFGYSISGGMDMDENSYPDLLVGSLDDRIALLRARPVIHLSKNFTVLPEIVDPNLCPRGNKSCVTVTVCFSYTLSNGNKDFKKNIMVKYTVEADMHRRSPRVLFLVNKLATYTGLLTMPSPKTECQVLELRLEDPVRDKLEPVVFSLNVSLDEQKPKVRKALQNLDSYPVLSHKQKVTERKEINFQKECGSDNRCTSNLQLTAAFANELLKPYPSQGKRQLLQYSSNVKKVVLLVEITNVPGPGKVAEDAHQAMLNISTPSTLRYSGVRSHDTGVECRAGETVMCELGNPLRSNEKVSLQLIFETTGINLQTREIESQLLLSTLSEQNDLYPVSVALLIETSIQTSFSIENPLVQTYFSGEVMGESAMNTTSDVGSLVEYTFKVSVEGEPLGALGILAVEFEWPFEVTSGKWLLYLTEIVTKGTTETHCVPPGDIVNLLNLTLSKNRSKRPKRAVEGEHPRIIEPQAVLTVLTPRKETYLLDCSKWTARCVTFTCPLINMSTSAKIIVRSRVWNSTMLEDYKNALRIKVRGQATLKLVTDNPTIKMENETREFIVDIDPVLGVETPYEVPLWIIIVAVVAGILLLGVISIILWKLGFFKRAIYYRIMPKYHGVKIRKEERYQFNMGFQPEDPDKKYWITNWTEMQRYYY</sequence>
<keyword evidence="18" id="KW-1185">Reference proteome</keyword>
<dbReference type="InterPro" id="IPR018184">
    <property type="entry name" value="Integrin_alpha_C_CS"/>
</dbReference>
<comment type="similarity">
    <text evidence="2 13">Belongs to the integrin alpha chain family.</text>
</comment>
<dbReference type="Pfam" id="PF08441">
    <property type="entry name" value="Integrin_A_Ig_1"/>
    <property type="match status" value="1"/>
</dbReference>
<evidence type="ECO:0000256" key="1">
    <source>
        <dbReference type="ARBA" id="ARBA00004479"/>
    </source>
</evidence>
<keyword evidence="3 13" id="KW-0812">Transmembrane</keyword>
<dbReference type="GO" id="GO:0009897">
    <property type="term" value="C:external side of plasma membrane"/>
    <property type="evidence" value="ECO:0007669"/>
    <property type="project" value="TreeGrafter"/>
</dbReference>
<evidence type="ECO:0000256" key="10">
    <source>
        <dbReference type="ARBA" id="ARBA00023170"/>
    </source>
</evidence>
<evidence type="ECO:0000256" key="6">
    <source>
        <dbReference type="ARBA" id="ARBA00022889"/>
    </source>
</evidence>
<dbReference type="PRINTS" id="PR01185">
    <property type="entry name" value="INTEGRINA"/>
</dbReference>
<evidence type="ECO:0000259" key="15">
    <source>
        <dbReference type="Pfam" id="PF20805"/>
    </source>
</evidence>
<keyword evidence="4 13" id="KW-0732">Signal</keyword>
<keyword evidence="5" id="KW-0677">Repeat</keyword>
<keyword evidence="8 13" id="KW-0401">Integrin</keyword>
<dbReference type="Pfam" id="PF20806">
    <property type="entry name" value="Integrin_A_Ig_3"/>
    <property type="match status" value="1"/>
</dbReference>
<evidence type="ECO:0000313" key="18">
    <source>
        <dbReference type="Proteomes" id="UP000694402"/>
    </source>
</evidence>
<keyword evidence="11" id="KW-0325">Glycoprotein</keyword>
<dbReference type="Pfam" id="PF01839">
    <property type="entry name" value="FG-GAP"/>
    <property type="match status" value="2"/>
</dbReference>
<dbReference type="PROSITE" id="PS00242">
    <property type="entry name" value="INTEGRIN_ALPHA"/>
    <property type="match status" value="1"/>
</dbReference>
<dbReference type="InterPro" id="IPR013649">
    <property type="entry name" value="Integrin_alpha_Ig-like_1"/>
</dbReference>
<feature type="chain" id="PRO_5044045753" description="Integrin alpha-2 domain-containing protein" evidence="13">
    <location>
        <begin position="23"/>
        <end position="1070"/>
    </location>
</feature>
<dbReference type="GO" id="GO:0007229">
    <property type="term" value="P:integrin-mediated signaling pathway"/>
    <property type="evidence" value="ECO:0007669"/>
    <property type="project" value="UniProtKB-KW"/>
</dbReference>
<evidence type="ECO:0000313" key="17">
    <source>
        <dbReference type="Ensembl" id="ENSOTSP00005135191.1"/>
    </source>
</evidence>
<dbReference type="GO" id="GO:0050900">
    <property type="term" value="P:leukocyte migration"/>
    <property type="evidence" value="ECO:0007669"/>
    <property type="project" value="TreeGrafter"/>
</dbReference>
<dbReference type="AlphaFoldDB" id="A0AAZ3R1V2"/>
<evidence type="ECO:0000256" key="4">
    <source>
        <dbReference type="ARBA" id="ARBA00022729"/>
    </source>
</evidence>
<organism evidence="17 18">
    <name type="scientific">Oncorhynchus tshawytscha</name>
    <name type="common">Chinook salmon</name>
    <name type="synonym">Salmo tshawytscha</name>
    <dbReference type="NCBI Taxonomy" id="74940"/>
    <lineage>
        <taxon>Eukaryota</taxon>
        <taxon>Metazoa</taxon>
        <taxon>Chordata</taxon>
        <taxon>Craniata</taxon>
        <taxon>Vertebrata</taxon>
        <taxon>Euteleostomi</taxon>
        <taxon>Actinopterygii</taxon>
        <taxon>Neopterygii</taxon>
        <taxon>Teleostei</taxon>
        <taxon>Protacanthopterygii</taxon>
        <taxon>Salmoniformes</taxon>
        <taxon>Salmonidae</taxon>
        <taxon>Salmoninae</taxon>
        <taxon>Oncorhynchus</taxon>
    </lineage>
</organism>
<dbReference type="Ensembl" id="ENSOTST00005127858.1">
    <property type="protein sequence ID" value="ENSOTSP00005135191.1"/>
    <property type="gene ID" value="ENSOTSG00005042077.2"/>
</dbReference>
<reference evidence="17" key="2">
    <citation type="submission" date="2025-08" db="UniProtKB">
        <authorList>
            <consortium name="Ensembl"/>
        </authorList>
    </citation>
    <scope>IDENTIFICATION</scope>
</reference>
<feature type="domain" description="Integrin alpha third immunoglobulin-like" evidence="16">
    <location>
        <begin position="769"/>
        <end position="979"/>
    </location>
</feature>
<evidence type="ECO:0000256" key="9">
    <source>
        <dbReference type="ARBA" id="ARBA00023136"/>
    </source>
</evidence>
<dbReference type="InterPro" id="IPR048286">
    <property type="entry name" value="Integrin_alpha_Ig-like_3"/>
</dbReference>
<keyword evidence="9 13" id="KW-0472">Membrane</keyword>
<feature type="repeat" description="FG-GAP" evidence="12">
    <location>
        <begin position="349"/>
        <end position="404"/>
    </location>
</feature>
<evidence type="ECO:0000256" key="8">
    <source>
        <dbReference type="ARBA" id="ARBA00023037"/>
    </source>
</evidence>
<dbReference type="InterPro" id="IPR048285">
    <property type="entry name" value="Integrin_alpha_Ig-like_2"/>
</dbReference>
<keyword evidence="10 13" id="KW-0675">Receptor</keyword>
<feature type="transmembrane region" description="Helical" evidence="13">
    <location>
        <begin position="992"/>
        <end position="1014"/>
    </location>
</feature>
<accession>A0AAZ3R1V2</accession>
<feature type="repeat" description="FG-GAP" evidence="12">
    <location>
        <begin position="27"/>
        <end position="93"/>
    </location>
</feature>
<reference evidence="17" key="3">
    <citation type="submission" date="2025-09" db="UniProtKB">
        <authorList>
            <consortium name="Ensembl"/>
        </authorList>
    </citation>
    <scope>IDENTIFICATION</scope>
</reference>
<comment type="subcellular location">
    <subcellularLocation>
        <location evidence="1 13">Membrane</location>
        <topology evidence="1 13">Single-pass type I membrane protein</topology>
    </subcellularLocation>
</comment>
<reference evidence="18" key="1">
    <citation type="journal article" date="2018" name="PLoS ONE">
        <title>Chinook salmon (Oncorhynchus tshawytscha) genome and transcriptome.</title>
        <authorList>
            <person name="Christensen K.A."/>
            <person name="Leong J.S."/>
            <person name="Sakhrani D."/>
            <person name="Biagi C.A."/>
            <person name="Minkley D.R."/>
            <person name="Withler R.E."/>
            <person name="Rondeau E.B."/>
            <person name="Koop B.F."/>
            <person name="Devlin R.H."/>
        </authorList>
    </citation>
    <scope>NUCLEOTIDE SEQUENCE [LARGE SCALE GENOMIC DNA]</scope>
</reference>
<evidence type="ECO:0000256" key="3">
    <source>
        <dbReference type="ARBA" id="ARBA00022692"/>
    </source>
</evidence>
<keyword evidence="7 13" id="KW-1133">Transmembrane helix</keyword>
<dbReference type="PANTHER" id="PTHR23220">
    <property type="entry name" value="INTEGRIN ALPHA"/>
    <property type="match status" value="1"/>
</dbReference>
<feature type="domain" description="Integrin alpha second immunoglobulin-like" evidence="15">
    <location>
        <begin position="610"/>
        <end position="758"/>
    </location>
</feature>
<dbReference type="GO" id="GO:0007160">
    <property type="term" value="P:cell-matrix adhesion"/>
    <property type="evidence" value="ECO:0007669"/>
    <property type="project" value="TreeGrafter"/>
</dbReference>
<evidence type="ECO:0000256" key="12">
    <source>
        <dbReference type="PROSITE-ProRule" id="PRU00803"/>
    </source>
</evidence>
<dbReference type="InterPro" id="IPR032695">
    <property type="entry name" value="Integrin_dom_sf"/>
</dbReference>
<feature type="repeat" description="FG-GAP" evidence="12">
    <location>
        <begin position="408"/>
        <end position="470"/>
    </location>
</feature>
<evidence type="ECO:0000256" key="11">
    <source>
        <dbReference type="ARBA" id="ARBA00023180"/>
    </source>
</evidence>
<dbReference type="Pfam" id="PF20805">
    <property type="entry name" value="Integrin_A_Ig_2"/>
    <property type="match status" value="1"/>
</dbReference>